<protein>
    <submittedName>
        <fullName evidence="1">Uncharacterized protein</fullName>
    </submittedName>
</protein>
<name>A0A0H5AAG8_9PSED</name>
<dbReference type="Proteomes" id="UP000036608">
    <property type="component" value="Chromosome"/>
</dbReference>
<dbReference type="PATRIC" id="fig|200450.3.peg.3857"/>
<evidence type="ECO:0000313" key="2">
    <source>
        <dbReference type="Proteomes" id="UP000036608"/>
    </source>
</evidence>
<proteinExistence type="predicted"/>
<reference evidence="2" key="2">
    <citation type="submission" date="2015-05" db="EMBL/GenBank/DDBJ databases">
        <authorList>
            <person name="Swarnkar M.K."/>
            <person name="Vyas P."/>
            <person name="Rahi P."/>
            <person name="Thakur R."/>
            <person name="Thakur N."/>
            <person name="Singh A.K."/>
            <person name="Gulati A."/>
        </authorList>
    </citation>
    <scope>NUCLEOTIDE SEQUENCE [LARGE SCALE GENOMIC DNA]</scope>
    <source>
        <strain evidence="2">745</strain>
    </source>
</reference>
<dbReference type="KEGG" id="ptv:AA957_18765"/>
<evidence type="ECO:0000313" key="1">
    <source>
        <dbReference type="EMBL" id="AKS08079.1"/>
    </source>
</evidence>
<dbReference type="EMBL" id="CP011507">
    <property type="protein sequence ID" value="AKS08079.1"/>
    <property type="molecule type" value="Genomic_DNA"/>
</dbReference>
<accession>A0A0H5AAG8</accession>
<reference evidence="1 2" key="1">
    <citation type="journal article" date="2015" name="Genome Announc.">
        <title>Complete Genome Sequence of the Rhizobacterium Pseudomonas trivialis Strain IHBB745 with Multiple Plant Growth-Promoting Activities and Tolerance to Desiccation and Alkalinity.</title>
        <authorList>
            <person name="Gulati A."/>
            <person name="Swarnkar M.K."/>
            <person name="Vyas P."/>
            <person name="Rahi P."/>
            <person name="Thakur R."/>
            <person name="Thakur N."/>
            <person name="Singh A.K."/>
        </authorList>
    </citation>
    <scope>NUCLEOTIDE SEQUENCE [LARGE SCALE GENOMIC DNA]</scope>
    <source>
        <strain evidence="2">745</strain>
    </source>
</reference>
<organism evidence="1 2">
    <name type="scientific">Pseudomonas trivialis</name>
    <dbReference type="NCBI Taxonomy" id="200450"/>
    <lineage>
        <taxon>Bacteria</taxon>
        <taxon>Pseudomonadati</taxon>
        <taxon>Pseudomonadota</taxon>
        <taxon>Gammaproteobacteria</taxon>
        <taxon>Pseudomonadales</taxon>
        <taxon>Pseudomonadaceae</taxon>
        <taxon>Pseudomonas</taxon>
    </lineage>
</organism>
<sequence length="81" mass="9399">MCYRIVTMAVLPLLLTRFSKWRAVFKLHEIKMWGAGLPAMQAPWPFSETEVMLSQHGYLHIFNVIVRSSCRAPARLRLRAV</sequence>
<dbReference type="AlphaFoldDB" id="A0A0H5AAG8"/>
<gene>
    <name evidence="1" type="ORF">AA957_18765</name>
</gene>